<geneLocation type="plasmid" evidence="1 4">
    <name>pSA1</name>
</geneLocation>
<evidence type="ECO:0000313" key="2">
    <source>
        <dbReference type="EMBL" id="EZP73200.1"/>
    </source>
</evidence>
<protein>
    <submittedName>
        <fullName evidence="2">Uncharacterized protein</fullName>
    </submittedName>
</protein>
<reference evidence="2 3" key="1">
    <citation type="submission" date="2014-03" db="EMBL/GenBank/DDBJ databases">
        <title>Whole genome sequence of Novosphingobium resinovorum KF1.</title>
        <authorList>
            <person name="Gan H.M."/>
            <person name="Gan H.Y."/>
            <person name="Chew T.H."/>
            <person name="Savka M.A."/>
        </authorList>
    </citation>
    <scope>NUCLEOTIDE SEQUENCE [LARGE SCALE GENOMIC DNA]</scope>
    <source>
        <strain evidence="2 3">KF1</strain>
    </source>
</reference>
<evidence type="ECO:0000313" key="3">
    <source>
        <dbReference type="Proteomes" id="UP000024329"/>
    </source>
</evidence>
<evidence type="ECO:0000313" key="1">
    <source>
        <dbReference type="EMBL" id="AOR78825.1"/>
    </source>
</evidence>
<keyword evidence="4" id="KW-1185">Reference proteome</keyword>
<reference evidence="4" key="3">
    <citation type="journal article" date="2017" name="J. Biotechnol.">
        <title>Complete genome sequence of Novosphingobium resinovorum SA1, a versatile xenobiotic-degrading bacterium capable of utilizing sulfanilic acid.</title>
        <authorList>
            <person name="Hegedus B."/>
            <person name="Kos P.B."/>
            <person name="Balint B."/>
            <person name="Maroti G."/>
            <person name="Gan H.M."/>
            <person name="Perei K."/>
            <person name="Rakhely G."/>
        </authorList>
    </citation>
    <scope>NUCLEOTIDE SEQUENCE [LARGE SCALE GENOMIC DNA]</scope>
    <source>
        <strain evidence="4">SA1</strain>
    </source>
</reference>
<sequence>MNQSFETQVRIAIRALSDVIAPALAGADKHVVEQLQLTIATLGFVADRIPEATRFARLELSSCLALAERARAIVQPSLPAESEALAAGISVGEEVLALCVRDAADCEAASRHLREQLAALVATTHGSPCERDVTAAILDGSEAMLAQARLWALPFGFELTPEALPVPAW</sequence>
<dbReference type="KEGG" id="nre:BES08_18070"/>
<accession>A0A031JKG9</accession>
<organism evidence="2 3">
    <name type="scientific">Novosphingobium resinovorum</name>
    <dbReference type="NCBI Taxonomy" id="158500"/>
    <lineage>
        <taxon>Bacteria</taxon>
        <taxon>Pseudomonadati</taxon>
        <taxon>Pseudomonadota</taxon>
        <taxon>Alphaproteobacteria</taxon>
        <taxon>Sphingomonadales</taxon>
        <taxon>Sphingomonadaceae</taxon>
        <taxon>Novosphingobium</taxon>
    </lineage>
</organism>
<name>A0A031JKG9_9SPHN</name>
<dbReference type="PATRIC" id="fig|158500.4.peg.5033"/>
<dbReference type="OrthoDB" id="7511325at2"/>
<evidence type="ECO:0000313" key="4">
    <source>
        <dbReference type="Proteomes" id="UP000094626"/>
    </source>
</evidence>
<dbReference type="RefSeq" id="WP_036529676.1">
    <property type="nucleotide sequence ID" value="NZ_CP017076.1"/>
</dbReference>
<dbReference type="Proteomes" id="UP000024329">
    <property type="component" value="Unassembled WGS sequence"/>
</dbReference>
<dbReference type="AlphaFoldDB" id="A0A031JKG9"/>
<keyword evidence="1" id="KW-0614">Plasmid</keyword>
<proteinExistence type="predicted"/>
<gene>
    <name evidence="1" type="ORF">BES08_18070</name>
    <name evidence="2" type="ORF">BV97_04954</name>
</gene>
<dbReference type="Proteomes" id="UP000094626">
    <property type="component" value="Plasmid pSA1"/>
</dbReference>
<reference evidence="1" key="2">
    <citation type="submission" date="2016-08" db="EMBL/GenBank/DDBJ databases">
        <authorList>
            <person name="Seilhamer J.J."/>
        </authorList>
    </citation>
    <scope>NUCLEOTIDE SEQUENCE [LARGE SCALE GENOMIC DNA]</scope>
    <source>
        <strain evidence="1">SA1</strain>
        <plasmid evidence="1">pSA1</plasmid>
    </source>
</reference>
<dbReference type="EMBL" id="CP017076">
    <property type="protein sequence ID" value="AOR78825.1"/>
    <property type="molecule type" value="Genomic_DNA"/>
</dbReference>
<dbReference type="EMBL" id="JFYZ01000047">
    <property type="protein sequence ID" value="EZP73200.1"/>
    <property type="molecule type" value="Genomic_DNA"/>
</dbReference>